<dbReference type="InterPro" id="IPR005247">
    <property type="entry name" value="YbhB_YbcL/LppC-like"/>
</dbReference>
<evidence type="ECO:0000313" key="4">
    <source>
        <dbReference type="Proteomes" id="UP001244552"/>
    </source>
</evidence>
<dbReference type="NCBIfam" id="TIGR00481">
    <property type="entry name" value="YbhB/YbcL family Raf kinase inhibitor-like protein"/>
    <property type="match status" value="1"/>
</dbReference>
<dbReference type="InterPro" id="IPR036610">
    <property type="entry name" value="PEBP-like_sf"/>
</dbReference>
<dbReference type="PANTHER" id="PTHR30289:SF1">
    <property type="entry name" value="PEBP (PHOSPHATIDYLETHANOLAMINE-BINDING PROTEIN) FAMILY PROTEIN"/>
    <property type="match status" value="1"/>
</dbReference>
<evidence type="ECO:0000256" key="2">
    <source>
        <dbReference type="SAM" id="SignalP"/>
    </source>
</evidence>
<dbReference type="Pfam" id="PF01161">
    <property type="entry name" value="PBP"/>
    <property type="match status" value="1"/>
</dbReference>
<keyword evidence="3" id="KW-0649">Protein kinase inhibitor</keyword>
<feature type="region of interest" description="Disordered" evidence="1">
    <location>
        <begin position="105"/>
        <end position="134"/>
    </location>
</feature>
<keyword evidence="4" id="KW-1185">Reference proteome</keyword>
<dbReference type="PANTHER" id="PTHR30289">
    <property type="entry name" value="UNCHARACTERIZED PROTEIN YBCL-RELATED"/>
    <property type="match status" value="1"/>
</dbReference>
<organism evidence="3 4">
    <name type="scientific">Azospirillum picis</name>
    <dbReference type="NCBI Taxonomy" id="488438"/>
    <lineage>
        <taxon>Bacteria</taxon>
        <taxon>Pseudomonadati</taxon>
        <taxon>Pseudomonadota</taxon>
        <taxon>Alphaproteobacteria</taxon>
        <taxon>Rhodospirillales</taxon>
        <taxon>Azospirillaceae</taxon>
        <taxon>Azospirillum</taxon>
    </lineage>
</organism>
<reference evidence="3 4" key="1">
    <citation type="submission" date="2023-07" db="EMBL/GenBank/DDBJ databases">
        <title>Genomic Encyclopedia of Type Strains, Phase IV (KMG-IV): sequencing the most valuable type-strain genomes for metagenomic binning, comparative biology and taxonomic classification.</title>
        <authorList>
            <person name="Goeker M."/>
        </authorList>
    </citation>
    <scope>NUCLEOTIDE SEQUENCE [LARGE SCALE GENOMIC DNA]</scope>
    <source>
        <strain evidence="3 4">DSM 19922</strain>
    </source>
</reference>
<proteinExistence type="predicted"/>
<keyword evidence="2" id="KW-0732">Signal</keyword>
<dbReference type="GO" id="GO:0004860">
    <property type="term" value="F:protein kinase inhibitor activity"/>
    <property type="evidence" value="ECO:0007669"/>
    <property type="project" value="UniProtKB-KW"/>
</dbReference>
<evidence type="ECO:0000313" key="3">
    <source>
        <dbReference type="EMBL" id="MDQ0532409.1"/>
    </source>
</evidence>
<evidence type="ECO:0000256" key="1">
    <source>
        <dbReference type="SAM" id="MobiDB-lite"/>
    </source>
</evidence>
<gene>
    <name evidence="3" type="ORF">QO018_001253</name>
</gene>
<dbReference type="Proteomes" id="UP001244552">
    <property type="component" value="Unassembled WGS sequence"/>
</dbReference>
<protein>
    <submittedName>
        <fullName evidence="3">Raf kinase inhibitor-like YbhB/YbcL family protein</fullName>
    </submittedName>
</protein>
<dbReference type="CDD" id="cd00865">
    <property type="entry name" value="PEBP_bact_arch"/>
    <property type="match status" value="1"/>
</dbReference>
<dbReference type="InterPro" id="IPR008914">
    <property type="entry name" value="PEBP"/>
</dbReference>
<comment type="caution">
    <text evidence="3">The sequence shown here is derived from an EMBL/GenBank/DDBJ whole genome shotgun (WGS) entry which is preliminary data.</text>
</comment>
<dbReference type="EMBL" id="JAUSVU010000003">
    <property type="protein sequence ID" value="MDQ0532409.1"/>
    <property type="molecule type" value="Genomic_DNA"/>
</dbReference>
<dbReference type="Gene3D" id="3.90.280.10">
    <property type="entry name" value="PEBP-like"/>
    <property type="match status" value="1"/>
</dbReference>
<dbReference type="SUPFAM" id="SSF49777">
    <property type="entry name" value="PEBP-like"/>
    <property type="match status" value="1"/>
</dbReference>
<accession>A0ABU0MGQ3</accession>
<name>A0ABU0MGQ3_9PROT</name>
<dbReference type="RefSeq" id="WP_209979827.1">
    <property type="nucleotide sequence ID" value="NZ_JAGINO010000003.1"/>
</dbReference>
<sequence length="183" mass="19155">MTRYSRLLLTTLLVAAAAPAAAFDLHSPDFSETAPIPQENTLTGFGCSGGNRSPALAWSDPPEGTRSLAVTIYDPDAPTGSGWWHWVVFNLPADSRGLRAGAGDPTRPLLPAGATQSRTDFGTTGYGGPCPPRGDRPHRYIVTVHALAVDKLPLTADASGAMVGFNLHAATLATATLTARYGR</sequence>
<feature type="chain" id="PRO_5045645570" evidence="2">
    <location>
        <begin position="23"/>
        <end position="183"/>
    </location>
</feature>
<feature type="signal peptide" evidence="2">
    <location>
        <begin position="1"/>
        <end position="22"/>
    </location>
</feature>